<evidence type="ECO:0000313" key="1">
    <source>
        <dbReference type="EMBL" id="GAH50817.1"/>
    </source>
</evidence>
<dbReference type="Gene3D" id="1.20.120.740">
    <property type="entry name" value="YgfB uncharacterised protein family UPF0149, PF03695"/>
    <property type="match status" value="1"/>
</dbReference>
<dbReference type="InterPro" id="IPR036255">
    <property type="entry name" value="YgfB-like_sf"/>
</dbReference>
<comment type="caution">
    <text evidence="1">The sequence shown here is derived from an EMBL/GenBank/DDBJ whole genome shotgun (WGS) entry which is preliminary data.</text>
</comment>
<gene>
    <name evidence="1" type="ORF">S03H2_26440</name>
</gene>
<reference evidence="1" key="1">
    <citation type="journal article" date="2014" name="Front. Microbiol.">
        <title>High frequency of phylogenetically diverse reductive dehalogenase-homologous genes in deep subseafloor sedimentary metagenomes.</title>
        <authorList>
            <person name="Kawai M."/>
            <person name="Futagami T."/>
            <person name="Toyoda A."/>
            <person name="Takaki Y."/>
            <person name="Nishi S."/>
            <person name="Hori S."/>
            <person name="Arai W."/>
            <person name="Tsubouchi T."/>
            <person name="Morono Y."/>
            <person name="Uchiyama I."/>
            <person name="Ito T."/>
            <person name="Fujiyama A."/>
            <person name="Inagaki F."/>
            <person name="Takami H."/>
        </authorList>
    </citation>
    <scope>NUCLEOTIDE SEQUENCE</scope>
    <source>
        <strain evidence="1">Expedition CK06-06</strain>
    </source>
</reference>
<sequence>IQPPAYFGELVDEVGRLRHARTICKQPDTVNALKADAYDGPATATHCYNAQAIRQLGQTVSTTAISYSELGDALVRAQAGVGAADLHGSLAGYLCGGGSADARHWF</sequence>
<feature type="non-terminal residue" evidence="1">
    <location>
        <position position="106"/>
    </location>
</feature>
<proteinExistence type="predicted"/>
<dbReference type="EMBL" id="BARU01015337">
    <property type="protein sequence ID" value="GAH50817.1"/>
    <property type="molecule type" value="Genomic_DNA"/>
</dbReference>
<feature type="non-terminal residue" evidence="1">
    <location>
        <position position="1"/>
    </location>
</feature>
<dbReference type="SUPFAM" id="SSF101327">
    <property type="entry name" value="YgfB-like"/>
    <property type="match status" value="1"/>
</dbReference>
<dbReference type="AlphaFoldDB" id="X1G0N9"/>
<protein>
    <submittedName>
        <fullName evidence="1">Uncharacterized protein</fullName>
    </submittedName>
</protein>
<organism evidence="1">
    <name type="scientific">marine sediment metagenome</name>
    <dbReference type="NCBI Taxonomy" id="412755"/>
    <lineage>
        <taxon>unclassified sequences</taxon>
        <taxon>metagenomes</taxon>
        <taxon>ecological metagenomes</taxon>
    </lineage>
</organism>
<name>X1G0N9_9ZZZZ</name>
<accession>X1G0N9</accession>